<evidence type="ECO:0000313" key="1">
    <source>
        <dbReference type="EMBL" id="CAI8812409.1"/>
    </source>
</evidence>
<dbReference type="OMA" id="FPKSCPW"/>
<proteinExistence type="predicted"/>
<dbReference type="AlphaFoldDB" id="A0AA35Y0S2"/>
<protein>
    <recommendedName>
        <fullName evidence="3">DUF29 domain-containing protein</fullName>
    </recommendedName>
</protein>
<sequence length="144" mass="16763">MNASLYERDFFGWTQQQSELLKAGRFSELDTEHLCEEIEAMGRSARLQLTRRLEVLLTHLLKWRYQPELHGQRWESAILDQRRRLAKLIDANPSLKPALHVCFLETYDNARFSAMMETGLTLEAFPAQPPFDLVEVLDPDYLPG</sequence>
<reference evidence="1" key="1">
    <citation type="submission" date="2023-03" db="EMBL/GenBank/DDBJ databases">
        <authorList>
            <person name="Pearce D."/>
        </authorList>
    </citation>
    <scope>NUCLEOTIDE SEQUENCE</scope>
    <source>
        <strain evidence="1">Mc</strain>
    </source>
</reference>
<dbReference type="EMBL" id="OX458332">
    <property type="protein sequence ID" value="CAI8812409.1"/>
    <property type="molecule type" value="Genomic_DNA"/>
</dbReference>
<dbReference type="Proteomes" id="UP001158598">
    <property type="component" value="Chromosome"/>
</dbReference>
<dbReference type="RefSeq" id="WP_010961969.1">
    <property type="nucleotide sequence ID" value="NZ_CP079096.1"/>
</dbReference>
<gene>
    <name evidence="1" type="ORF">MCNOR_1780</name>
</gene>
<dbReference type="GeneID" id="88224942"/>
<evidence type="ECO:0000313" key="2">
    <source>
        <dbReference type="Proteomes" id="UP001158598"/>
    </source>
</evidence>
<dbReference type="Pfam" id="PF01724">
    <property type="entry name" value="DUF29"/>
    <property type="match status" value="1"/>
</dbReference>
<name>A0AA35Y0S2_METCP</name>
<dbReference type="InterPro" id="IPR002636">
    <property type="entry name" value="DUF29"/>
</dbReference>
<dbReference type="PANTHER" id="PTHR34235">
    <property type="entry name" value="SLR1203 PROTEIN-RELATED"/>
    <property type="match status" value="1"/>
</dbReference>
<dbReference type="Gene3D" id="1.20.1220.20">
    <property type="entry name" value="Uncharcterised protein PF01724"/>
    <property type="match status" value="1"/>
</dbReference>
<organism evidence="1 2">
    <name type="scientific">Methylococcus capsulatus</name>
    <dbReference type="NCBI Taxonomy" id="414"/>
    <lineage>
        <taxon>Bacteria</taxon>
        <taxon>Pseudomonadati</taxon>
        <taxon>Pseudomonadota</taxon>
        <taxon>Gammaproteobacteria</taxon>
        <taxon>Methylococcales</taxon>
        <taxon>Methylococcaceae</taxon>
        <taxon>Methylococcus</taxon>
    </lineage>
</organism>
<evidence type="ECO:0008006" key="3">
    <source>
        <dbReference type="Google" id="ProtNLM"/>
    </source>
</evidence>
<accession>A0AA35Y0S2</accession>